<gene>
    <name evidence="1" type="ORF">RF091_01225</name>
</gene>
<reference evidence="1 2" key="1">
    <citation type="submission" date="2023-07" db="EMBL/GenBank/DDBJ databases">
        <title>Pathogens genome sequencing project 196.</title>
        <authorList>
            <person name="Cao X."/>
        </authorList>
    </citation>
    <scope>NUCLEOTIDE SEQUENCE [LARGE SCALE GENOMIC DNA]</scope>
    <source>
        <strain evidence="1 2">SM41</strain>
    </source>
</reference>
<sequence length="85" mass="9925">MKKVIVITDKKQIEEWTVEEWLTDLSMPKSVNSWEWKPDSEPKLETIYHAPIETISIDGKSYLIAVFPGAADEQETINIIRSHYY</sequence>
<dbReference type="EMBL" id="JAVIPQ010000016">
    <property type="protein sequence ID" value="MDQ9554165.1"/>
    <property type="molecule type" value="Genomic_DNA"/>
</dbReference>
<accession>A0ABD5BCR0</accession>
<protein>
    <submittedName>
        <fullName evidence="1">Uncharacterized protein</fullName>
    </submittedName>
</protein>
<dbReference type="RefSeq" id="WP_072626955.1">
    <property type="nucleotide sequence ID" value="NZ_CP119435.1"/>
</dbReference>
<evidence type="ECO:0000313" key="2">
    <source>
        <dbReference type="Proteomes" id="UP001234811"/>
    </source>
</evidence>
<dbReference type="AlphaFoldDB" id="A0ABD5BCR0"/>
<dbReference type="Proteomes" id="UP001234811">
    <property type="component" value="Unassembled WGS sequence"/>
</dbReference>
<evidence type="ECO:0000313" key="1">
    <source>
        <dbReference type="EMBL" id="MDQ9554165.1"/>
    </source>
</evidence>
<comment type="caution">
    <text evidence="1">The sequence shown here is derived from an EMBL/GenBank/DDBJ whole genome shotgun (WGS) entry which is preliminary data.</text>
</comment>
<name>A0ABD5BCR0_SERMA</name>
<organism evidence="1 2">
    <name type="scientific">Serratia marcescens</name>
    <dbReference type="NCBI Taxonomy" id="615"/>
    <lineage>
        <taxon>Bacteria</taxon>
        <taxon>Pseudomonadati</taxon>
        <taxon>Pseudomonadota</taxon>
        <taxon>Gammaproteobacteria</taxon>
        <taxon>Enterobacterales</taxon>
        <taxon>Yersiniaceae</taxon>
        <taxon>Serratia</taxon>
    </lineage>
</organism>
<proteinExistence type="predicted"/>